<dbReference type="HOGENOM" id="CLU_956229_0_0_9"/>
<accession>G8TVP0</accession>
<reference evidence="2 3" key="2">
    <citation type="journal article" date="2012" name="Stand. Genomic Sci.">
        <title>Complete genome sequence of the moderately thermophilic mineral-sulfide-oxidizing firmicute Sulfobacillus acidophilus type strain (NAL(T)).</title>
        <authorList>
            <person name="Anderson I."/>
            <person name="Chertkov O."/>
            <person name="Chen A."/>
            <person name="Saunders E."/>
            <person name="Lapidus A."/>
            <person name="Nolan M."/>
            <person name="Lucas S."/>
            <person name="Hammon N."/>
            <person name="Deshpande S."/>
            <person name="Cheng J.F."/>
            <person name="Han C."/>
            <person name="Tapia R."/>
            <person name="Goodwin L.A."/>
            <person name="Pitluck S."/>
            <person name="Liolios K."/>
            <person name="Pagani I."/>
            <person name="Ivanova N."/>
            <person name="Mikhailova N."/>
            <person name="Pati A."/>
            <person name="Palaniappan K."/>
            <person name="Land M."/>
            <person name="Pan C."/>
            <person name="Rohde M."/>
            <person name="Pukall R."/>
            <person name="Goker M."/>
            <person name="Detter J.C."/>
            <person name="Woyke T."/>
            <person name="Bristow J."/>
            <person name="Eisen J.A."/>
            <person name="Markowitz V."/>
            <person name="Hugenholtz P."/>
            <person name="Kyrpides N.C."/>
            <person name="Klenk H.P."/>
            <person name="Mavromatis K."/>
        </authorList>
    </citation>
    <scope>NUCLEOTIDE SEQUENCE [LARGE SCALE GENOMIC DNA]</scope>
    <source>
        <strain evidence="3">ATCC 700253 / DSM 10332 / NAL</strain>
    </source>
</reference>
<protein>
    <submittedName>
        <fullName evidence="2">Glycosyl transferase group 1</fullName>
    </submittedName>
</protein>
<dbReference type="STRING" id="679936.Sulac_0106"/>
<reference evidence="3" key="1">
    <citation type="submission" date="2011-12" db="EMBL/GenBank/DDBJ databases">
        <title>The complete genome of chromosome of Sulfobacillus acidophilus DSM 10332.</title>
        <authorList>
            <person name="Lucas S."/>
            <person name="Han J."/>
            <person name="Lapidus A."/>
            <person name="Bruce D."/>
            <person name="Goodwin L."/>
            <person name="Pitluck S."/>
            <person name="Peters L."/>
            <person name="Kyrpides N."/>
            <person name="Mavromatis K."/>
            <person name="Ivanova N."/>
            <person name="Mikhailova N."/>
            <person name="Chertkov O."/>
            <person name="Saunders E."/>
            <person name="Detter J.C."/>
            <person name="Tapia R."/>
            <person name="Han C."/>
            <person name="Land M."/>
            <person name="Hauser L."/>
            <person name="Markowitz V."/>
            <person name="Cheng J.-F."/>
            <person name="Hugenholtz P."/>
            <person name="Woyke T."/>
            <person name="Wu D."/>
            <person name="Pukall R."/>
            <person name="Gehrich-Schroeter G."/>
            <person name="Schneider S."/>
            <person name="Klenk H.-P."/>
            <person name="Eisen J.A."/>
        </authorList>
    </citation>
    <scope>NUCLEOTIDE SEQUENCE [LARGE SCALE GENOMIC DNA]</scope>
    <source>
        <strain evidence="3">ATCC 700253 / DSM 10332 / NAL</strain>
    </source>
</reference>
<proteinExistence type="predicted"/>
<dbReference type="GO" id="GO:0016757">
    <property type="term" value="F:glycosyltransferase activity"/>
    <property type="evidence" value="ECO:0007669"/>
    <property type="project" value="InterPro"/>
</dbReference>
<evidence type="ECO:0000313" key="2">
    <source>
        <dbReference type="EMBL" id="AEW03679.1"/>
    </source>
</evidence>
<evidence type="ECO:0000259" key="1">
    <source>
        <dbReference type="Pfam" id="PF00534"/>
    </source>
</evidence>
<keyword evidence="3" id="KW-1185">Reference proteome</keyword>
<dbReference type="Gene3D" id="3.40.50.2000">
    <property type="entry name" value="Glycogen Phosphorylase B"/>
    <property type="match status" value="1"/>
</dbReference>
<evidence type="ECO:0000313" key="3">
    <source>
        <dbReference type="Proteomes" id="UP000005439"/>
    </source>
</evidence>
<keyword evidence="2" id="KW-0808">Transferase</keyword>
<dbReference type="InterPro" id="IPR001296">
    <property type="entry name" value="Glyco_trans_1"/>
</dbReference>
<name>G8TVP0_SULAD</name>
<organism evidence="2 3">
    <name type="scientific">Sulfobacillus acidophilus (strain ATCC 700253 / DSM 10332 / NAL)</name>
    <dbReference type="NCBI Taxonomy" id="679936"/>
    <lineage>
        <taxon>Bacteria</taxon>
        <taxon>Bacillati</taxon>
        <taxon>Bacillota</taxon>
        <taxon>Clostridia</taxon>
        <taxon>Eubacteriales</taxon>
        <taxon>Clostridiales Family XVII. Incertae Sedis</taxon>
        <taxon>Sulfobacillus</taxon>
    </lineage>
</organism>
<dbReference type="AlphaFoldDB" id="G8TVP0"/>
<gene>
    <name evidence="2" type="ordered locus">Sulac_0106</name>
</gene>
<dbReference type="Pfam" id="PF00534">
    <property type="entry name" value="Glycos_transf_1"/>
    <property type="match status" value="1"/>
</dbReference>
<sequence length="291" mass="31780">MTTSPEARMFDQWARSTAPGRWPWQSSLWWGETGRGRPHAIVLLAPDRERLTRVLTKWPERPILVAESLDPELPTADALRILPRLVPPVVYPLATGADVFGVTERLHLHERPRLVVVGGQDEGAATTRVLQLGRRVLGAGGELVWLDALDVRNRLAPVVHQLRLSEQVIFAPPLSRPDVAALLKSADLVVVPSETGADPVTLSDVLAAGCPAVAAYSAHNQAILGPGALWIYDMSEDAWVQGVRQGLSQELIREEIIRRAQELAAPWEASMAAPIWEEMLAKVSKGAISKG</sequence>
<dbReference type="KEGG" id="sap:Sulac_0106"/>
<dbReference type="SUPFAM" id="SSF53756">
    <property type="entry name" value="UDP-Glycosyltransferase/glycogen phosphorylase"/>
    <property type="match status" value="1"/>
</dbReference>
<dbReference type="PATRIC" id="fig|679936.5.peg.112"/>
<dbReference type="Proteomes" id="UP000005439">
    <property type="component" value="Chromosome"/>
</dbReference>
<feature type="domain" description="Glycosyl transferase family 1" evidence="1">
    <location>
        <begin position="152"/>
        <end position="262"/>
    </location>
</feature>
<dbReference type="EMBL" id="CP003179">
    <property type="protein sequence ID" value="AEW03679.1"/>
    <property type="molecule type" value="Genomic_DNA"/>
</dbReference>